<feature type="domain" description="Fido" evidence="3">
    <location>
        <begin position="58"/>
        <end position="211"/>
    </location>
</feature>
<evidence type="ECO:0000313" key="5">
    <source>
        <dbReference type="Proteomes" id="UP000321805"/>
    </source>
</evidence>
<evidence type="ECO:0000256" key="2">
    <source>
        <dbReference type="PIRSR" id="PIRSR640198-2"/>
    </source>
</evidence>
<organism evidence="4 5">
    <name type="scientific">Baekduia soli</name>
    <dbReference type="NCBI Taxonomy" id="496014"/>
    <lineage>
        <taxon>Bacteria</taxon>
        <taxon>Bacillati</taxon>
        <taxon>Actinomycetota</taxon>
        <taxon>Thermoleophilia</taxon>
        <taxon>Solirubrobacterales</taxon>
        <taxon>Baekduiaceae</taxon>
        <taxon>Baekduia</taxon>
    </lineage>
</organism>
<dbReference type="Pfam" id="PF02661">
    <property type="entry name" value="Fic"/>
    <property type="match status" value="1"/>
</dbReference>
<dbReference type="InterPro" id="IPR036597">
    <property type="entry name" value="Fido-like_dom_sf"/>
</dbReference>
<dbReference type="InterPro" id="IPR036388">
    <property type="entry name" value="WH-like_DNA-bd_sf"/>
</dbReference>
<accession>A0A5B8U2M9</accession>
<feature type="binding site" evidence="2">
    <location>
        <begin position="146"/>
        <end position="153"/>
    </location>
    <ligand>
        <name>ATP</name>
        <dbReference type="ChEBI" id="CHEBI:30616"/>
    </ligand>
</feature>
<dbReference type="EMBL" id="CP042430">
    <property type="protein sequence ID" value="QEC47287.1"/>
    <property type="molecule type" value="Genomic_DNA"/>
</dbReference>
<dbReference type="AlphaFoldDB" id="A0A5B8U2M9"/>
<name>A0A5B8U2M9_9ACTN</name>
<keyword evidence="2" id="KW-0547">Nucleotide-binding</keyword>
<evidence type="ECO:0000313" key="4">
    <source>
        <dbReference type="EMBL" id="QEC47287.1"/>
    </source>
</evidence>
<dbReference type="PANTHER" id="PTHR13504:SF38">
    <property type="entry name" value="FIDO DOMAIN-CONTAINING PROTEIN"/>
    <property type="match status" value="1"/>
</dbReference>
<dbReference type="PROSITE" id="PS51459">
    <property type="entry name" value="FIDO"/>
    <property type="match status" value="1"/>
</dbReference>
<gene>
    <name evidence="4" type="ORF">FSW04_06585</name>
</gene>
<dbReference type="OrthoDB" id="9813719at2"/>
<dbReference type="Gene3D" id="1.10.10.10">
    <property type="entry name" value="Winged helix-like DNA-binding domain superfamily/Winged helix DNA-binding domain"/>
    <property type="match status" value="1"/>
</dbReference>
<dbReference type="SUPFAM" id="SSF140931">
    <property type="entry name" value="Fic-like"/>
    <property type="match status" value="1"/>
</dbReference>
<sequence>MESSVSIEGFHVPRGDGPGIVAGSDVPDPADTDRMALASYARAMDHVGTLAIDPHFRWLDRVILDLHFDACLFQRDRSPGLWRTGPIYVTSPGGGPPAYTGPDFDEVPGLMDDVVGWLQDGDLDSHVAVRGAMAHLHVVSVHPFADGNGRISRIVQSLVLARAGLLAPEFSSIEEHLGRHTGDYYRVLQQVQGGSYQPDRDATPWIRFCITAHIEQARARLDQIAAASARWAALEELVESRGWPDRLVIALEQSLFDGVERKAYALEAGVSLATATTDLRRLVDAALIHQQGRTRSTRYVASPSLREHLQSGR</sequence>
<feature type="binding site" evidence="2">
    <location>
        <begin position="184"/>
        <end position="185"/>
    </location>
    <ligand>
        <name>ATP</name>
        <dbReference type="ChEBI" id="CHEBI:30616"/>
    </ligand>
</feature>
<protein>
    <submittedName>
        <fullName evidence="4">Fic family protein</fullName>
    </submittedName>
</protein>
<dbReference type="Proteomes" id="UP000321805">
    <property type="component" value="Chromosome"/>
</dbReference>
<dbReference type="KEGG" id="bsol:FSW04_06585"/>
<evidence type="ECO:0000256" key="1">
    <source>
        <dbReference type="PIRSR" id="PIRSR640198-1"/>
    </source>
</evidence>
<dbReference type="InterPro" id="IPR040198">
    <property type="entry name" value="Fido_containing"/>
</dbReference>
<dbReference type="InterPro" id="IPR003812">
    <property type="entry name" value="Fido"/>
</dbReference>
<evidence type="ECO:0000259" key="3">
    <source>
        <dbReference type="PROSITE" id="PS51459"/>
    </source>
</evidence>
<dbReference type="Gene3D" id="1.10.3290.10">
    <property type="entry name" value="Fido-like domain"/>
    <property type="match status" value="1"/>
</dbReference>
<keyword evidence="5" id="KW-1185">Reference proteome</keyword>
<dbReference type="PANTHER" id="PTHR13504">
    <property type="entry name" value="FIDO DOMAIN-CONTAINING PROTEIN DDB_G0283145"/>
    <property type="match status" value="1"/>
</dbReference>
<reference evidence="4 5" key="1">
    <citation type="journal article" date="2018" name="J. Microbiol.">
        <title>Baekduia soli gen. nov., sp. nov., a novel bacterium isolated from the soil of Baekdu Mountain and proposal of a novel family name, Baekduiaceae fam. nov.</title>
        <authorList>
            <person name="An D.S."/>
            <person name="Siddiqi M.Z."/>
            <person name="Kim K.H."/>
            <person name="Yu H.S."/>
            <person name="Im W.T."/>
        </authorList>
    </citation>
    <scope>NUCLEOTIDE SEQUENCE [LARGE SCALE GENOMIC DNA]</scope>
    <source>
        <strain evidence="4 5">BR7-21</strain>
    </source>
</reference>
<keyword evidence="2" id="KW-0067">ATP-binding</keyword>
<proteinExistence type="predicted"/>
<dbReference type="GO" id="GO:0005524">
    <property type="term" value="F:ATP binding"/>
    <property type="evidence" value="ECO:0007669"/>
    <property type="project" value="UniProtKB-KW"/>
</dbReference>
<feature type="active site" evidence="1">
    <location>
        <position position="142"/>
    </location>
</feature>